<evidence type="ECO:0000313" key="10">
    <source>
        <dbReference type="EMBL" id="SFW85294.1"/>
    </source>
</evidence>
<dbReference type="InterPro" id="IPR005467">
    <property type="entry name" value="His_kinase_dom"/>
</dbReference>
<dbReference type="InterPro" id="IPR004358">
    <property type="entry name" value="Sig_transdc_His_kin-like_C"/>
</dbReference>
<dbReference type="InterPro" id="IPR036890">
    <property type="entry name" value="HATPase_C_sf"/>
</dbReference>
<dbReference type="AlphaFoldDB" id="A0A1K1SLX0"/>
<dbReference type="InterPro" id="IPR003594">
    <property type="entry name" value="HATPase_dom"/>
</dbReference>
<accession>A0A1K1SLX0</accession>
<dbReference type="PROSITE" id="PS50112">
    <property type="entry name" value="PAS"/>
    <property type="match status" value="1"/>
</dbReference>
<dbReference type="EMBL" id="CP140154">
    <property type="protein sequence ID" value="WQG90488.1"/>
    <property type="molecule type" value="Genomic_DNA"/>
</dbReference>
<dbReference type="SUPFAM" id="SSF47384">
    <property type="entry name" value="Homodimeric domain of signal transducing histidine kinase"/>
    <property type="match status" value="1"/>
</dbReference>
<dbReference type="InterPro" id="IPR003661">
    <property type="entry name" value="HisK_dim/P_dom"/>
</dbReference>
<gene>
    <name evidence="10" type="ORF">SAMN05661012_05700</name>
    <name evidence="11" type="ORF">SR876_03195</name>
</gene>
<dbReference type="PROSITE" id="PS50113">
    <property type="entry name" value="PAC"/>
    <property type="match status" value="1"/>
</dbReference>
<keyword evidence="4 11" id="KW-0808">Transferase</keyword>
<evidence type="ECO:0000256" key="4">
    <source>
        <dbReference type="ARBA" id="ARBA00022679"/>
    </source>
</evidence>
<dbReference type="Gene3D" id="3.30.450.20">
    <property type="entry name" value="PAS domain"/>
    <property type="match status" value="1"/>
</dbReference>
<evidence type="ECO:0000259" key="8">
    <source>
        <dbReference type="PROSITE" id="PS50112"/>
    </source>
</evidence>
<dbReference type="Pfam" id="PF02518">
    <property type="entry name" value="HATPase_c"/>
    <property type="match status" value="1"/>
</dbReference>
<dbReference type="OrthoDB" id="9808408at2"/>
<feature type="domain" description="PAS" evidence="8">
    <location>
        <begin position="9"/>
        <end position="61"/>
    </location>
</feature>
<feature type="domain" description="PAC" evidence="9">
    <location>
        <begin position="86"/>
        <end position="136"/>
    </location>
</feature>
<evidence type="ECO:0000256" key="5">
    <source>
        <dbReference type="ARBA" id="ARBA00022777"/>
    </source>
</evidence>
<dbReference type="Proteomes" id="UP000183788">
    <property type="component" value="Unassembled WGS sequence"/>
</dbReference>
<dbReference type="PROSITE" id="PS50109">
    <property type="entry name" value="HIS_KIN"/>
    <property type="match status" value="1"/>
</dbReference>
<dbReference type="CDD" id="cd00075">
    <property type="entry name" value="HATPase"/>
    <property type="match status" value="1"/>
</dbReference>
<name>A0A1K1SLX0_9BACT</name>
<dbReference type="PANTHER" id="PTHR43711">
    <property type="entry name" value="TWO-COMPONENT HISTIDINE KINASE"/>
    <property type="match status" value="1"/>
</dbReference>
<protein>
    <recommendedName>
        <fullName evidence="2">histidine kinase</fullName>
        <ecNumber evidence="2">2.7.13.3</ecNumber>
    </recommendedName>
</protein>
<dbReference type="Gene3D" id="3.30.565.10">
    <property type="entry name" value="Histidine kinase-like ATPase, C-terminal domain"/>
    <property type="match status" value="1"/>
</dbReference>
<keyword evidence="3" id="KW-0597">Phosphoprotein</keyword>
<dbReference type="CDD" id="cd00130">
    <property type="entry name" value="PAS"/>
    <property type="match status" value="1"/>
</dbReference>
<dbReference type="InterPro" id="IPR036097">
    <property type="entry name" value="HisK_dim/P_sf"/>
</dbReference>
<dbReference type="SUPFAM" id="SSF55874">
    <property type="entry name" value="ATPase domain of HSP90 chaperone/DNA topoisomerase II/histidine kinase"/>
    <property type="match status" value="1"/>
</dbReference>
<dbReference type="InterPro" id="IPR000700">
    <property type="entry name" value="PAS-assoc_C"/>
</dbReference>
<dbReference type="InterPro" id="IPR000014">
    <property type="entry name" value="PAS"/>
</dbReference>
<evidence type="ECO:0000256" key="3">
    <source>
        <dbReference type="ARBA" id="ARBA00022553"/>
    </source>
</evidence>
<evidence type="ECO:0000313" key="12">
    <source>
        <dbReference type="Proteomes" id="UP000183788"/>
    </source>
</evidence>
<dbReference type="SMART" id="SM00388">
    <property type="entry name" value="HisKA"/>
    <property type="match status" value="1"/>
</dbReference>
<dbReference type="EC" id="2.7.13.3" evidence="2"/>
<dbReference type="Gene3D" id="1.10.287.130">
    <property type="match status" value="1"/>
</dbReference>
<dbReference type="PRINTS" id="PR00344">
    <property type="entry name" value="BCTRLSENSOR"/>
</dbReference>
<evidence type="ECO:0000256" key="1">
    <source>
        <dbReference type="ARBA" id="ARBA00000085"/>
    </source>
</evidence>
<evidence type="ECO:0000256" key="6">
    <source>
        <dbReference type="ARBA" id="ARBA00023012"/>
    </source>
</evidence>
<evidence type="ECO:0000256" key="2">
    <source>
        <dbReference type="ARBA" id="ARBA00012438"/>
    </source>
</evidence>
<reference evidence="10 12" key="1">
    <citation type="submission" date="2016-11" db="EMBL/GenBank/DDBJ databases">
        <authorList>
            <person name="Jaros S."/>
            <person name="Januszkiewicz K."/>
            <person name="Wedrychowicz H."/>
        </authorList>
    </citation>
    <scope>NUCLEOTIDE SEQUENCE [LARGE SCALE GENOMIC DNA]</scope>
    <source>
        <strain evidence="10 12">DSM 784</strain>
    </source>
</reference>
<keyword evidence="13" id="KW-1185">Reference proteome</keyword>
<dbReference type="NCBIfam" id="TIGR00229">
    <property type="entry name" value="sensory_box"/>
    <property type="match status" value="1"/>
</dbReference>
<dbReference type="EMBL" id="FPIZ01000026">
    <property type="protein sequence ID" value="SFW85294.1"/>
    <property type="molecule type" value="Genomic_DNA"/>
</dbReference>
<dbReference type="Proteomes" id="UP001326715">
    <property type="component" value="Chromosome"/>
</dbReference>
<keyword evidence="6" id="KW-0902">Two-component regulatory system</keyword>
<dbReference type="Pfam" id="PF00512">
    <property type="entry name" value="HisKA"/>
    <property type="match status" value="1"/>
</dbReference>
<evidence type="ECO:0000259" key="9">
    <source>
        <dbReference type="PROSITE" id="PS50113"/>
    </source>
</evidence>
<dbReference type="Pfam" id="PF13426">
    <property type="entry name" value="PAS_9"/>
    <property type="match status" value="1"/>
</dbReference>
<dbReference type="GO" id="GO:0000155">
    <property type="term" value="F:phosphorelay sensor kinase activity"/>
    <property type="evidence" value="ECO:0007669"/>
    <property type="project" value="InterPro"/>
</dbReference>
<dbReference type="InterPro" id="IPR035965">
    <property type="entry name" value="PAS-like_dom_sf"/>
</dbReference>
<keyword evidence="5 11" id="KW-0418">Kinase</keyword>
<proteinExistence type="predicted"/>
<dbReference type="SMART" id="SM00091">
    <property type="entry name" value="PAS"/>
    <property type="match status" value="1"/>
</dbReference>
<feature type="domain" description="Histidine kinase" evidence="7">
    <location>
        <begin position="164"/>
        <end position="379"/>
    </location>
</feature>
<dbReference type="CDD" id="cd00082">
    <property type="entry name" value="HisKA"/>
    <property type="match status" value="1"/>
</dbReference>
<evidence type="ECO:0000313" key="13">
    <source>
        <dbReference type="Proteomes" id="UP001326715"/>
    </source>
</evidence>
<evidence type="ECO:0000313" key="11">
    <source>
        <dbReference type="EMBL" id="WQG90488.1"/>
    </source>
</evidence>
<dbReference type="InterPro" id="IPR050736">
    <property type="entry name" value="Sensor_HK_Regulatory"/>
</dbReference>
<organism evidence="10 12">
    <name type="scientific">Chitinophaga sancti</name>
    <dbReference type="NCBI Taxonomy" id="1004"/>
    <lineage>
        <taxon>Bacteria</taxon>
        <taxon>Pseudomonadati</taxon>
        <taxon>Bacteroidota</taxon>
        <taxon>Chitinophagia</taxon>
        <taxon>Chitinophagales</taxon>
        <taxon>Chitinophagaceae</taxon>
        <taxon>Chitinophaga</taxon>
    </lineage>
</organism>
<comment type="catalytic activity">
    <reaction evidence="1">
        <text>ATP + protein L-histidine = ADP + protein N-phospho-L-histidine.</text>
        <dbReference type="EC" id="2.7.13.3"/>
    </reaction>
</comment>
<dbReference type="STRING" id="1004.SAMN05661012_05700"/>
<dbReference type="FunFam" id="3.30.565.10:FF:000006">
    <property type="entry name" value="Sensor histidine kinase WalK"/>
    <property type="match status" value="1"/>
</dbReference>
<dbReference type="SMART" id="SM00387">
    <property type="entry name" value="HATPase_c"/>
    <property type="match status" value="1"/>
</dbReference>
<sequence length="381" mass="42235">MNVFSSAAPELDLNALFDHASIGIMVTDEDGYIIKANPFLLKMFGYELTELAGNKIEVLVPATHRGNHAAKRNKYMAHPEKRMMGNGVEFEAVKKSGELFCVDVSLSPHFQNGNKYVTAFINDITLRKKAESDLLEVKAKDLIMEVNLLREMQLNELKSKFVSMASHEFRLPLSAILSSSYLISQYGQKGNFEQQEKHVNKIQHAVSLLTGILNNFLSIEKIEGGKIEPSFSEVTVTDYLTNIIEEINPLTSPGQALIYEHTGDPTLQTDIVLLRHIMTNLLSNAVKFSPKNENVYLFSECTGTKVEIRVVDHGIGIPAEAQANIFDRFFRAANSASIQGTGLGLSIIASYVKLLKGSITFESEEGKGTTFILTFANKPAR</sequence>
<dbReference type="PANTHER" id="PTHR43711:SF26">
    <property type="entry name" value="SENSOR HISTIDINE KINASE RCSC"/>
    <property type="match status" value="1"/>
</dbReference>
<dbReference type="RefSeq" id="WP_072364963.1">
    <property type="nucleotide sequence ID" value="NZ_CP139972.1"/>
</dbReference>
<evidence type="ECO:0000259" key="7">
    <source>
        <dbReference type="PROSITE" id="PS50109"/>
    </source>
</evidence>
<dbReference type="SUPFAM" id="SSF55785">
    <property type="entry name" value="PYP-like sensor domain (PAS domain)"/>
    <property type="match status" value="1"/>
</dbReference>
<reference evidence="11 13" key="2">
    <citation type="submission" date="2023-11" db="EMBL/GenBank/DDBJ databases">
        <title>MicrobeMod: A computational toolkit for identifying prokaryotic methylation and restriction-modification with nanopore sequencing.</title>
        <authorList>
            <person name="Crits-Christoph A."/>
            <person name="Kang S.C."/>
            <person name="Lee H."/>
            <person name="Ostrov N."/>
        </authorList>
    </citation>
    <scope>NUCLEOTIDE SEQUENCE [LARGE SCALE GENOMIC DNA]</scope>
    <source>
        <strain evidence="11 13">ATCC 23090</strain>
    </source>
</reference>